<gene>
    <name evidence="1" type="ORF">SAMN02910429_02327</name>
</gene>
<protein>
    <recommendedName>
        <fullName evidence="3">LXG domain of WXG superfamily protein</fullName>
    </recommendedName>
</protein>
<dbReference type="AlphaFoldDB" id="A0A1H9UZ30"/>
<reference evidence="2" key="1">
    <citation type="submission" date="2016-10" db="EMBL/GenBank/DDBJ databases">
        <authorList>
            <person name="Varghese N."/>
            <person name="Submissions S."/>
        </authorList>
    </citation>
    <scope>NUCLEOTIDE SEQUENCE [LARGE SCALE GENOMIC DNA]</scope>
    <source>
        <strain evidence="2">S1b</strain>
    </source>
</reference>
<proteinExistence type="predicted"/>
<keyword evidence="2" id="KW-1185">Reference proteome</keyword>
<evidence type="ECO:0008006" key="3">
    <source>
        <dbReference type="Google" id="ProtNLM"/>
    </source>
</evidence>
<dbReference type="EMBL" id="FOGW01000048">
    <property type="protein sequence ID" value="SES14676.1"/>
    <property type="molecule type" value="Genomic_DNA"/>
</dbReference>
<accession>A0A1H9UZ30</accession>
<name>A0A1H9UZ30_9FIRM</name>
<organism evidence="1 2">
    <name type="scientific">Lachnobacterium bovis</name>
    <dbReference type="NCBI Taxonomy" id="140626"/>
    <lineage>
        <taxon>Bacteria</taxon>
        <taxon>Bacillati</taxon>
        <taxon>Bacillota</taxon>
        <taxon>Clostridia</taxon>
        <taxon>Lachnospirales</taxon>
        <taxon>Lachnospiraceae</taxon>
        <taxon>Lachnobacterium</taxon>
    </lineage>
</organism>
<evidence type="ECO:0000313" key="1">
    <source>
        <dbReference type="EMBL" id="SES14676.1"/>
    </source>
</evidence>
<evidence type="ECO:0000313" key="2">
    <source>
        <dbReference type="Proteomes" id="UP000182471"/>
    </source>
</evidence>
<sequence length="745" mass="85216">MSGLRYVLDKNQIVDMCNKSNKLISKRREELMKSFKSVEEFTNDKLVLSKSFDNYKQIMRDYSVVIAAMLAACEMDNEDFTTLKNAVSKIKEHKIIEFDEVDDQLLRITNMRDNLNQRYKDLSNPMLNNYASFNPDTKKQMQDYYKSQIKKYGDLIKEINDDKQLYRDIENSTSHLFEGSLLYWNNAQGLLDEIKASFDASKEEYTIKQNSNFRNVLINDSKVGEAINSSLDKIFLEHGLTPKELEDFKKLGIPMLSVYKAGLSDGVIKLIKGKTSDLNKIFSESPDSIGYDDPSLCAFLPTYMCLTYKKDSDKYAKIINAISNSVYVPDTDDQGQHLTTDEKFKLNTLDLYMYTHGASDNEKAKLRCEGRVHLASYCIEWLDYLRGGVLQQANLYSMKTVAAYKAAQNMEGDCKKANMYIAKSMYQSYNDSMDVYSSLSGFRDISSKNVMFKIDKIGKNQKFEITKYYTKDVPGIYDPVYEKKSSVCFSFLSQSNDAINNKSEVDAKDDENKKKIEYSEHQCAKTAFYTVIQLIPGSGPVYDAIYSADQLSSGNYNCITQQDKIFAKPFQIGGKFLLNSATLVGQMGELDALKKQAEEEHKAGVESAYSKWFSSYCSYQETEKGSKKEKTVISDHTLAGQNPATRIAMEKWEKEGTKGWFDADTRSQKIDQINKQDLQSEEINKFYNRKKVFLNDSKEQEEFNTEASSFESYKNRSNDQAFKFSNDSLKQFQSGVNSISGELIN</sequence>
<dbReference type="RefSeq" id="WP_074731020.1">
    <property type="nucleotide sequence ID" value="NZ_FOGW01000048.1"/>
</dbReference>
<dbReference type="Proteomes" id="UP000182471">
    <property type="component" value="Unassembled WGS sequence"/>
</dbReference>